<dbReference type="InterPro" id="IPR054542">
    <property type="entry name" value="Cys_met_metab_PP"/>
</dbReference>
<evidence type="ECO:0000313" key="6">
    <source>
        <dbReference type="EMBL" id="KIX90904.1"/>
    </source>
</evidence>
<evidence type="ECO:0000313" key="9">
    <source>
        <dbReference type="Proteomes" id="UP000254100"/>
    </source>
</evidence>
<reference evidence="7 9" key="2">
    <citation type="submission" date="2018-06" db="EMBL/GenBank/DDBJ databases">
        <authorList>
            <consortium name="Pathogen Informatics"/>
            <person name="Doyle S."/>
        </authorList>
    </citation>
    <scope>NUCLEOTIDE SEQUENCE [LARGE SCALE GENOMIC DNA]</scope>
    <source>
        <strain evidence="7 9">NCTC13832</strain>
    </source>
</reference>
<dbReference type="InterPro" id="IPR000277">
    <property type="entry name" value="Cys/Met-Metab_PyrdxlP-dep_enz"/>
</dbReference>
<reference evidence="6 8" key="1">
    <citation type="submission" date="2015-01" db="EMBL/GenBank/DDBJ databases">
        <authorList>
            <person name="Guo J."/>
        </authorList>
    </citation>
    <scope>NUCLEOTIDE SEQUENCE [LARGE SCALE GENOMIC DNA]</scope>
    <source>
        <strain evidence="6 8">DSM 22147</strain>
    </source>
</reference>
<dbReference type="PANTHER" id="PTHR11808:SF15">
    <property type="entry name" value="CYSTATHIONINE GAMMA-LYASE"/>
    <property type="match status" value="1"/>
</dbReference>
<comment type="cofactor">
    <cofactor evidence="1 5">
        <name>pyridoxal 5'-phosphate</name>
        <dbReference type="ChEBI" id="CHEBI:597326"/>
    </cofactor>
</comment>
<dbReference type="NCBIfam" id="NF005810">
    <property type="entry name" value="PRK07671.1"/>
    <property type="match status" value="1"/>
</dbReference>
<dbReference type="PIRSF" id="PIRSF001434">
    <property type="entry name" value="CGS"/>
    <property type="match status" value="1"/>
</dbReference>
<name>A0A0D6XQ28_9STAP</name>
<dbReference type="STRING" id="569857.TP70_05345"/>
<dbReference type="Proteomes" id="UP000032366">
    <property type="component" value="Unassembled WGS sequence"/>
</dbReference>
<dbReference type="Proteomes" id="UP000254100">
    <property type="component" value="Unassembled WGS sequence"/>
</dbReference>
<dbReference type="OrthoDB" id="9780685at2"/>
<evidence type="ECO:0000256" key="3">
    <source>
        <dbReference type="ARBA" id="ARBA00022898"/>
    </source>
</evidence>
<dbReference type="GO" id="GO:0003962">
    <property type="term" value="F:cystathionine gamma-synthase activity"/>
    <property type="evidence" value="ECO:0007669"/>
    <property type="project" value="UniProtKB-EC"/>
</dbReference>
<comment type="similarity">
    <text evidence="2 5">Belongs to the trans-sulfuration enzymes family.</text>
</comment>
<evidence type="ECO:0000256" key="5">
    <source>
        <dbReference type="RuleBase" id="RU362118"/>
    </source>
</evidence>
<dbReference type="GO" id="GO:0030170">
    <property type="term" value="F:pyridoxal phosphate binding"/>
    <property type="evidence" value="ECO:0007669"/>
    <property type="project" value="InterPro"/>
</dbReference>
<evidence type="ECO:0000256" key="4">
    <source>
        <dbReference type="PIRSR" id="PIRSR001434-2"/>
    </source>
</evidence>
<sequence>MKKKTLLIHGGQTTDPYTGAVTTPIYQTSTYEQDGIGSLRQGFEYSRTANPTRSSLESVIADLEHGKHGFAFGSGVAAISAVIMLLDQGDHIIVGSDVYGGTYRAMTKVFQRYGISFDFVNTTDVQNIADKIADNTKMIFIETPSNPLLRVTDIKAVSDLARQHDILTVVDNTFMTPYFQTPLTLGADIVLHSATKYLGGHSDVVAGLVAVKDDELAERIGFIQNSTGGILGPQDSYLVVRGMKTLGLRLDQIEKNTLAMVSMLQEHPNVLKVYHPSQKDHLNHDVHQAQTEGSPGIVSFEVADVEQAKALVTKTRYFTLAESLGAVESLISVPSLMTHASIPADVRAKEGIADGLVRLSLGIEDTEDLVADLQQALDTLTSHK</sequence>
<dbReference type="FunFam" id="3.40.640.10:FF:000009">
    <property type="entry name" value="Cystathionine gamma-synthase homolog"/>
    <property type="match status" value="1"/>
</dbReference>
<dbReference type="EC" id="4.4.1.1" evidence="7"/>
<proteinExistence type="inferred from homology"/>
<protein>
    <submittedName>
        <fullName evidence="7">Cystathionine gamma-synthase</fullName>
        <ecNumber evidence="7">2.5.1.48</ecNumber>
        <ecNumber evidence="7">4.4.1.1</ecNumber>
    </submittedName>
</protein>
<dbReference type="GO" id="GO:0004123">
    <property type="term" value="F:cystathionine gamma-lyase activity"/>
    <property type="evidence" value="ECO:0007669"/>
    <property type="project" value="TreeGrafter"/>
</dbReference>
<dbReference type="EMBL" id="UHDT01000001">
    <property type="protein sequence ID" value="SUM58526.1"/>
    <property type="molecule type" value="Genomic_DNA"/>
</dbReference>
<dbReference type="InterPro" id="IPR015421">
    <property type="entry name" value="PyrdxlP-dep_Trfase_major"/>
</dbReference>
<dbReference type="PROSITE" id="PS00868">
    <property type="entry name" value="CYS_MET_METAB_PP"/>
    <property type="match status" value="1"/>
</dbReference>
<dbReference type="Pfam" id="PF01053">
    <property type="entry name" value="Cys_Met_Meta_PP"/>
    <property type="match status" value="1"/>
</dbReference>
<organism evidence="7 9">
    <name type="scientific">Staphylococcus microti</name>
    <dbReference type="NCBI Taxonomy" id="569857"/>
    <lineage>
        <taxon>Bacteria</taxon>
        <taxon>Bacillati</taxon>
        <taxon>Bacillota</taxon>
        <taxon>Bacilli</taxon>
        <taxon>Bacillales</taxon>
        <taxon>Staphylococcaceae</taxon>
        <taxon>Staphylococcus</taxon>
    </lineage>
</organism>
<evidence type="ECO:0000313" key="7">
    <source>
        <dbReference type="EMBL" id="SUM58526.1"/>
    </source>
</evidence>
<dbReference type="InterPro" id="IPR015424">
    <property type="entry name" value="PyrdxlP-dep_Trfase"/>
</dbReference>
<evidence type="ECO:0000256" key="2">
    <source>
        <dbReference type="ARBA" id="ARBA00009077"/>
    </source>
</evidence>
<keyword evidence="8" id="KW-1185">Reference proteome</keyword>
<dbReference type="GO" id="GO:0009086">
    <property type="term" value="P:methionine biosynthetic process"/>
    <property type="evidence" value="ECO:0007669"/>
    <property type="project" value="UniProtKB-ARBA"/>
</dbReference>
<dbReference type="EC" id="2.5.1.48" evidence="7"/>
<dbReference type="EMBL" id="JXWY01000033">
    <property type="protein sequence ID" value="KIX90904.1"/>
    <property type="molecule type" value="Genomic_DNA"/>
</dbReference>
<dbReference type="GO" id="GO:0019343">
    <property type="term" value="P:cysteine biosynthetic process via cystathionine"/>
    <property type="evidence" value="ECO:0007669"/>
    <property type="project" value="TreeGrafter"/>
</dbReference>
<keyword evidence="3 4" id="KW-0663">Pyridoxal phosphate</keyword>
<dbReference type="PANTHER" id="PTHR11808">
    <property type="entry name" value="TRANS-SULFURATION ENZYME FAMILY MEMBER"/>
    <property type="match status" value="1"/>
</dbReference>
<gene>
    <name evidence="7" type="primary">metB2</name>
    <name evidence="7" type="ORF">NCTC13832_02279</name>
    <name evidence="6" type="ORF">TP70_05345</name>
</gene>
<dbReference type="InterPro" id="IPR015422">
    <property type="entry name" value="PyrdxlP-dep_Trfase_small"/>
</dbReference>
<dbReference type="Gene3D" id="3.90.1150.10">
    <property type="entry name" value="Aspartate Aminotransferase, domain 1"/>
    <property type="match status" value="1"/>
</dbReference>
<dbReference type="RefSeq" id="WP_044360142.1">
    <property type="nucleotide sequence ID" value="NZ_JXWY01000033.1"/>
</dbReference>
<evidence type="ECO:0000256" key="1">
    <source>
        <dbReference type="ARBA" id="ARBA00001933"/>
    </source>
</evidence>
<dbReference type="Gene3D" id="3.40.640.10">
    <property type="entry name" value="Type I PLP-dependent aspartate aminotransferase-like (Major domain)"/>
    <property type="match status" value="1"/>
</dbReference>
<dbReference type="SUPFAM" id="SSF53383">
    <property type="entry name" value="PLP-dependent transferases"/>
    <property type="match status" value="1"/>
</dbReference>
<keyword evidence="7" id="KW-0456">Lyase</keyword>
<dbReference type="CDD" id="cd00614">
    <property type="entry name" value="CGS_like"/>
    <property type="match status" value="1"/>
</dbReference>
<feature type="modified residue" description="N6-(pyridoxal phosphate)lysine" evidence="4">
    <location>
        <position position="196"/>
    </location>
</feature>
<dbReference type="GO" id="GO:0005737">
    <property type="term" value="C:cytoplasm"/>
    <property type="evidence" value="ECO:0007669"/>
    <property type="project" value="TreeGrafter"/>
</dbReference>
<dbReference type="FunFam" id="3.90.1150.10:FF:000033">
    <property type="entry name" value="Cystathionine gamma-synthase"/>
    <property type="match status" value="1"/>
</dbReference>
<dbReference type="AlphaFoldDB" id="A0A0D6XQ28"/>
<keyword evidence="7" id="KW-0808">Transferase</keyword>
<dbReference type="GO" id="GO:0019346">
    <property type="term" value="P:transsulfuration"/>
    <property type="evidence" value="ECO:0007669"/>
    <property type="project" value="InterPro"/>
</dbReference>
<accession>A0A0D6XQ28</accession>
<evidence type="ECO:0000313" key="8">
    <source>
        <dbReference type="Proteomes" id="UP000032366"/>
    </source>
</evidence>